<dbReference type="GO" id="GO:0003824">
    <property type="term" value="F:catalytic activity"/>
    <property type="evidence" value="ECO:0007669"/>
    <property type="project" value="InterPro"/>
</dbReference>
<dbReference type="Pfam" id="PF02441">
    <property type="entry name" value="Flavoprotein"/>
    <property type="match status" value="1"/>
</dbReference>
<organism evidence="2 3">
    <name type="scientific">Nocardiopsis ansamitocini</name>
    <dbReference type="NCBI Taxonomy" id="1670832"/>
    <lineage>
        <taxon>Bacteria</taxon>
        <taxon>Bacillati</taxon>
        <taxon>Actinomycetota</taxon>
        <taxon>Actinomycetes</taxon>
        <taxon>Streptosporangiales</taxon>
        <taxon>Nocardiopsidaceae</taxon>
        <taxon>Nocardiopsis</taxon>
    </lineage>
</organism>
<evidence type="ECO:0000259" key="1">
    <source>
        <dbReference type="Pfam" id="PF02441"/>
    </source>
</evidence>
<dbReference type="Proteomes" id="UP001165092">
    <property type="component" value="Unassembled WGS sequence"/>
</dbReference>
<sequence length="179" mass="19031">MTTPRTRELYLTMAAAGIPRSSVELVRSAQEAGWNVTVLCTPDGTRFHDLEAIEDLTGEPVRVAYRAPGTGKSLPPPDALLACPFTFNSVNKFANGIADNFVVSLMCEMAGYGVPMLVVPNVGPQLARHPAFSASLATLGRMGVDVFFDADAPQGERLPSWERVIERLGRLGAGEAGAG</sequence>
<dbReference type="AlphaFoldDB" id="A0A9W6PB29"/>
<dbReference type="SUPFAM" id="SSF52507">
    <property type="entry name" value="Homo-oligomeric flavin-containing Cys decarboxylases, HFCD"/>
    <property type="match status" value="1"/>
</dbReference>
<dbReference type="RefSeq" id="WP_285761834.1">
    <property type="nucleotide sequence ID" value="NZ_BSQG01000013.1"/>
</dbReference>
<proteinExistence type="predicted"/>
<dbReference type="Gene3D" id="3.40.50.1950">
    <property type="entry name" value="Flavin prenyltransferase-like"/>
    <property type="match status" value="1"/>
</dbReference>
<protein>
    <submittedName>
        <fullName evidence="2">Flavoprotein</fullName>
    </submittedName>
</protein>
<feature type="domain" description="Flavoprotein" evidence="1">
    <location>
        <begin position="16"/>
        <end position="167"/>
    </location>
</feature>
<accession>A0A9W6PB29</accession>
<comment type="caution">
    <text evidence="2">The sequence shown here is derived from an EMBL/GenBank/DDBJ whole genome shotgun (WGS) entry which is preliminary data.</text>
</comment>
<reference evidence="2" key="1">
    <citation type="submission" date="2023-02" db="EMBL/GenBank/DDBJ databases">
        <title>Nocardiopsis ansamitocini NBRC 112285.</title>
        <authorList>
            <person name="Ichikawa N."/>
            <person name="Sato H."/>
            <person name="Tonouchi N."/>
        </authorList>
    </citation>
    <scope>NUCLEOTIDE SEQUENCE</scope>
    <source>
        <strain evidence="2">NBRC 112285</strain>
    </source>
</reference>
<keyword evidence="3" id="KW-1185">Reference proteome</keyword>
<dbReference type="EMBL" id="BSQG01000013">
    <property type="protein sequence ID" value="GLU50304.1"/>
    <property type="molecule type" value="Genomic_DNA"/>
</dbReference>
<dbReference type="InterPro" id="IPR036551">
    <property type="entry name" value="Flavin_trans-like"/>
</dbReference>
<dbReference type="InterPro" id="IPR003382">
    <property type="entry name" value="Flavoprotein"/>
</dbReference>
<gene>
    <name evidence="2" type="ORF">Nans01_46550</name>
</gene>
<name>A0A9W6PB29_9ACTN</name>
<evidence type="ECO:0000313" key="3">
    <source>
        <dbReference type="Proteomes" id="UP001165092"/>
    </source>
</evidence>
<evidence type="ECO:0000313" key="2">
    <source>
        <dbReference type="EMBL" id="GLU50304.1"/>
    </source>
</evidence>